<dbReference type="Gene3D" id="2.130.10.10">
    <property type="entry name" value="YVTN repeat-like/Quinoprotein amine dehydrogenase"/>
    <property type="match status" value="2"/>
</dbReference>
<dbReference type="InterPro" id="IPR011047">
    <property type="entry name" value="Quinoprotein_ADH-like_sf"/>
</dbReference>
<comment type="caution">
    <text evidence="4">The sequence shown here is derived from an EMBL/GenBank/DDBJ whole genome shotgun (WGS) entry which is preliminary data.</text>
</comment>
<gene>
    <name evidence="4" type="ORF">ACFS27_11570</name>
</gene>
<organism evidence="4 5">
    <name type="scientific">Promicromonospora vindobonensis</name>
    <dbReference type="NCBI Taxonomy" id="195748"/>
    <lineage>
        <taxon>Bacteria</taxon>
        <taxon>Bacillati</taxon>
        <taxon>Actinomycetota</taxon>
        <taxon>Actinomycetes</taxon>
        <taxon>Micrococcales</taxon>
        <taxon>Promicromonosporaceae</taxon>
        <taxon>Promicromonospora</taxon>
    </lineage>
</organism>
<keyword evidence="5" id="KW-1185">Reference proteome</keyword>
<feature type="region of interest" description="Disordered" evidence="1">
    <location>
        <begin position="1"/>
        <end position="67"/>
    </location>
</feature>
<keyword evidence="2" id="KW-0472">Membrane</keyword>
<name>A0ABW5VVT5_9MICO</name>
<keyword evidence="2" id="KW-0812">Transmembrane</keyword>
<reference evidence="5" key="1">
    <citation type="journal article" date="2019" name="Int. J. Syst. Evol. Microbiol.">
        <title>The Global Catalogue of Microorganisms (GCM) 10K type strain sequencing project: providing services to taxonomists for standard genome sequencing and annotation.</title>
        <authorList>
            <consortium name="The Broad Institute Genomics Platform"/>
            <consortium name="The Broad Institute Genome Sequencing Center for Infectious Disease"/>
            <person name="Wu L."/>
            <person name="Ma J."/>
        </authorList>
    </citation>
    <scope>NUCLEOTIDE SEQUENCE [LARGE SCALE GENOMIC DNA]</scope>
    <source>
        <strain evidence="5">CCM 7044</strain>
    </source>
</reference>
<evidence type="ECO:0000256" key="2">
    <source>
        <dbReference type="SAM" id="Phobius"/>
    </source>
</evidence>
<sequence>MTERTQHDAAAPGSPEPSKVHTFDLIDEVPGVTDGGRPVGVDPDGAGPDPEQPDAGADQPDEPAPRAPGRLALALAGARTAVGRTARRGGAAVRRRLPTTRRGKILLVGGTASVVVLAVAAGVLVDAQLRERALLATPGGVRSLEAKPAEQWSIDLENPIAATLVEMPGVLAVAGDAKVRGVDPASGDVRWTVDVGEDPRCGPATSVGIGGPASTEPADPLVCVSSSGDGDDGDAGGGDGGEQTVTVIDADGAAQTRELEPGAVVLPAADGGLIHLAPTGGDQEQRPVVVDKLGAPHLPKAFVGPDLTVRAEDAATGTERWSDTVGFGAPRPDSCVTYDDNSAPVLDVAGALGWDLHGGVLEVHGCGVSAAFLLDGTRLDDPEDPADPPADGVDTASFAPLPDGGWVGPDTTATDATVPNDVVHLSHGATFALAGQVLVPWTTDGRDPGLLLERVGIHVEARSTAEGDAGAQLWSAPELRATTLLARVSGTAVVVDEQGVVRAIDLGTGADRWTLDPEVLSFGDMVWAAESTIFGAYTDGDTLLLPVTADPSGSTPGLRLLAVDLDDGSVRWEISQDTPYTQLISVDGYLAQITQQGVVGLG</sequence>
<dbReference type="SMART" id="SM00564">
    <property type="entry name" value="PQQ"/>
    <property type="match status" value="3"/>
</dbReference>
<feature type="domain" description="Pyrrolo-quinoline quinone repeat" evidence="3">
    <location>
        <begin position="468"/>
        <end position="579"/>
    </location>
</feature>
<accession>A0ABW5VVT5</accession>
<proteinExistence type="predicted"/>
<keyword evidence="2" id="KW-1133">Transmembrane helix</keyword>
<feature type="region of interest" description="Disordered" evidence="1">
    <location>
        <begin position="379"/>
        <end position="413"/>
    </location>
</feature>
<evidence type="ECO:0000259" key="3">
    <source>
        <dbReference type="Pfam" id="PF13360"/>
    </source>
</evidence>
<dbReference type="Proteomes" id="UP001597479">
    <property type="component" value="Unassembled WGS sequence"/>
</dbReference>
<dbReference type="InterPro" id="IPR018391">
    <property type="entry name" value="PQQ_b-propeller_rpt"/>
</dbReference>
<dbReference type="Pfam" id="PF13360">
    <property type="entry name" value="PQQ_2"/>
    <property type="match status" value="1"/>
</dbReference>
<feature type="compositionally biased region" description="Low complexity" evidence="1">
    <location>
        <begin position="39"/>
        <end position="49"/>
    </location>
</feature>
<dbReference type="SUPFAM" id="SSF50998">
    <property type="entry name" value="Quinoprotein alcohol dehydrogenase-like"/>
    <property type="match status" value="1"/>
</dbReference>
<dbReference type="InterPro" id="IPR002372">
    <property type="entry name" value="PQQ_rpt_dom"/>
</dbReference>
<feature type="transmembrane region" description="Helical" evidence="2">
    <location>
        <begin position="105"/>
        <end position="125"/>
    </location>
</feature>
<dbReference type="RefSeq" id="WP_377183036.1">
    <property type="nucleotide sequence ID" value="NZ_JBHUOG010000001.1"/>
</dbReference>
<evidence type="ECO:0000313" key="4">
    <source>
        <dbReference type="EMBL" id="MFD2794186.1"/>
    </source>
</evidence>
<evidence type="ECO:0000256" key="1">
    <source>
        <dbReference type="SAM" id="MobiDB-lite"/>
    </source>
</evidence>
<dbReference type="EMBL" id="JBHUOG010000001">
    <property type="protein sequence ID" value="MFD2794186.1"/>
    <property type="molecule type" value="Genomic_DNA"/>
</dbReference>
<evidence type="ECO:0000313" key="5">
    <source>
        <dbReference type="Proteomes" id="UP001597479"/>
    </source>
</evidence>
<protein>
    <submittedName>
        <fullName evidence="4">PQQ-binding-like beta-propeller repeat protein</fullName>
    </submittedName>
</protein>
<dbReference type="InterPro" id="IPR015943">
    <property type="entry name" value="WD40/YVTN_repeat-like_dom_sf"/>
</dbReference>